<dbReference type="InterPro" id="IPR026555">
    <property type="entry name" value="NSL3/Tex30"/>
</dbReference>
<dbReference type="Gene3D" id="3.40.50.1820">
    <property type="entry name" value="alpha/beta hydrolase"/>
    <property type="match status" value="1"/>
</dbReference>
<name>A6F0A1_9GAMM</name>
<dbReference type="Proteomes" id="UP000005856">
    <property type="component" value="Unassembled WGS sequence"/>
</dbReference>
<dbReference type="PANTHER" id="PTHR13136:SF11">
    <property type="entry name" value="TESTIS-EXPRESSED PROTEIN 30"/>
    <property type="match status" value="1"/>
</dbReference>
<dbReference type="SUPFAM" id="SSF53474">
    <property type="entry name" value="alpha/beta-Hydrolases"/>
    <property type="match status" value="1"/>
</dbReference>
<dbReference type="eggNOG" id="COG3571">
    <property type="taxonomic scope" value="Bacteria"/>
</dbReference>
<dbReference type="InterPro" id="IPR046879">
    <property type="entry name" value="KANL3/Tex30_Abhydrolase"/>
</dbReference>
<keyword evidence="2" id="KW-0378">Hydrolase</keyword>
<sequence>MVNSVTVFKTRAQGSVAAPVLVLAHGAGAPADSPFMELLAAALSAQGVTTVRFEFPYMEKRRQDGKKRPPDRQPTLLGHFRAVIAEACAGVDGQAGVFVGGKSMGGRMASILAAEPGIDDSVRGAVCFGYPFHPPGKNDRWRTDHFQSLCRPIQIIQGTRDPFGRQAEVAARDLDALDNVNLAWLEGGDHDYRPLARQSESREDLIHQAAATAARFMTREV</sequence>
<dbReference type="EMBL" id="ABCP01000012">
    <property type="protein sequence ID" value="EDM47833.1"/>
    <property type="molecule type" value="Genomic_DNA"/>
</dbReference>
<accession>A6F0A1</accession>
<dbReference type="ESTHER" id="9alte-a6f0a1">
    <property type="family name" value="NLS3-Tex30"/>
</dbReference>
<evidence type="ECO:0000313" key="3">
    <source>
        <dbReference type="Proteomes" id="UP000005856"/>
    </source>
</evidence>
<dbReference type="InterPro" id="IPR029058">
    <property type="entry name" value="AB_hydrolase_fold"/>
</dbReference>
<comment type="caution">
    <text evidence="2">The sequence shown here is derived from an EMBL/GenBank/DDBJ whole genome shotgun (WGS) entry which is preliminary data.</text>
</comment>
<feature type="domain" description="KANL3/Tex30 alpha/beta hydrolase-like" evidence="1">
    <location>
        <begin position="19"/>
        <end position="217"/>
    </location>
</feature>
<organism evidence="2 3">
    <name type="scientific">Marinobacter algicola DG893</name>
    <dbReference type="NCBI Taxonomy" id="443152"/>
    <lineage>
        <taxon>Bacteria</taxon>
        <taxon>Pseudomonadati</taxon>
        <taxon>Pseudomonadota</taxon>
        <taxon>Gammaproteobacteria</taxon>
        <taxon>Pseudomonadales</taxon>
        <taxon>Marinobacteraceae</taxon>
        <taxon>Marinobacter</taxon>
    </lineage>
</organism>
<proteinExistence type="predicted"/>
<protein>
    <submittedName>
        <fullName evidence="2">Alpha/beta-hydrolase protein family, putative</fullName>
    </submittedName>
</protein>
<evidence type="ECO:0000259" key="1">
    <source>
        <dbReference type="Pfam" id="PF20408"/>
    </source>
</evidence>
<evidence type="ECO:0000313" key="2">
    <source>
        <dbReference type="EMBL" id="EDM47833.1"/>
    </source>
</evidence>
<gene>
    <name evidence="2" type="ORF">MDG893_05484</name>
</gene>
<dbReference type="PANTHER" id="PTHR13136">
    <property type="entry name" value="TESTIS DEVELOPMENT PROTEIN PRTD"/>
    <property type="match status" value="1"/>
</dbReference>
<dbReference type="Pfam" id="PF20408">
    <property type="entry name" value="Abhydrolase_11"/>
    <property type="match status" value="1"/>
</dbReference>
<dbReference type="AlphaFoldDB" id="A6F0A1"/>
<reference evidence="2 3" key="1">
    <citation type="submission" date="2007-06" db="EMBL/GenBank/DDBJ databases">
        <authorList>
            <person name="Green D."/>
            <person name="Ferriera S."/>
            <person name="Johnson J."/>
            <person name="Kravitz S."/>
            <person name="Beeson K."/>
            <person name="Sutton G."/>
            <person name="Rogers Y.-H."/>
            <person name="Friedman R."/>
            <person name="Frazier M."/>
            <person name="Venter J.C."/>
        </authorList>
    </citation>
    <scope>NUCLEOTIDE SEQUENCE [LARGE SCALE GENOMIC DNA]</scope>
    <source>
        <strain evidence="2 3">DG893</strain>
    </source>
</reference>
<dbReference type="STRING" id="443152.MDG893_05484"/>
<keyword evidence="3" id="KW-1185">Reference proteome</keyword>
<dbReference type="GO" id="GO:0016787">
    <property type="term" value="F:hydrolase activity"/>
    <property type="evidence" value="ECO:0007669"/>
    <property type="project" value="UniProtKB-KW"/>
</dbReference>